<sequence>MYIDAFKRLLFERLNCLKRMCVCQRQGSSFAMSKAAVKKLHWRSKVQDSFVPLLGSSGELGIAIGGGADYGEFPFVTSAPGGGLTVGDIILEIGGTPVLGMTLGDVRGVLNSCPHPIRIKTVSPGYTLCKDLRLYLSKCFTPGSVDSQLQQVIRENLYLRAVPCTTRQPREGEISGVDYNFVSIEEFFSLEESGALLESGKFKGNYYGTPRPIHVSAESPPISYQEHRNLLRNFRTRSKSLSNLEKAAEDGDNRGSAGPNSRVPVVHRPPGRPRAASSGGGDGRAMVNGIISNRSGTRIRSAVPDHWEQAFSDPGESHYIDRNPKRTSWQSPRTSSREAVCKNEWFTEHLRSSEVYSVTTSGPSSLKTADILVYINDVCVLGVSHKEVVEMLKSVPVGHSVDVEVRRGYPMLYNSDGCPKQPPPRILDSRDPIAQPTTTQPQPLHQLPRLPTPTPNHRSYMEPGVTLDANGNATSFATRQVPSYRRSSMSNAASSSPVRPPRSLRSLARLQSLDPNLASQSDSEVVSAIGSHRASMIRNHNNNSLSTAPHPLCYGTSKSSESDLSTCTLSGSHLPLPHSPRRPSSSPGGPRSAQSRLFRPQTSHLRPSPTPDSPQHRGFNGFHGNGSPNASPSSVSSPGAMSVGSGAGSGGELVPVALAQSEGDRGLGFSVMAGGPDGRMTIVKRVWDRKQCSSLQPGDRIVKINGADVQSLTFEQVQTVLQEHTKQGEVILLVYRGGIYHSTISPGSIQRLPPPLLRPPPPPFGSDEGPVLPETIPVPRTSISTPPSPALTRCSLIQSTSFLESIPVTLTMEPKDWINTGLEDEAGGVTVHGLSLERQGGERIRPLRGFDVELKRKPGEGFGFVIASQDVENVKAASLLPHRFVTVRRGSPAAKSGQIRPGDRLEAVEGRSVVTLPHRELAQILRRAGNTLRLTIIPRPSTYSSTLSETTEYDNRSRSKGQRSHPKRDSRYYSVDLDRGPSGFGFSLRGGSEYNMGLYVLGLMEGGPASRSQKMQVSDQLVEINGDSTAGMTHSQAVEQIRRGGHRIHLVLKRGNGYVPDYVELSSLSLCMTNSKLGEPCFYVIGRTENTRLSVFSSSLCSPSQCNVCPGREQRITSPSLLHHPKEQGLAAVDSTGRRGHSSKQGRRSRSSNAREKGKEPGSRRRRTRRRQASGRGVHSDLESPISEQQETSQEAKNRRRRRSRNREYQSLPRDALRHYDDSDTEKARGRKNERGRSRERKNRSEERVRTGEEEPEQEEEQEVPAVKDRVEDSAEEMKEKVKLEREEDTNLPIPSPIQKLPRPQSLVRVFDENCNMAAEYRNLRDEEETSWLDERGGDKNKELDEDEKVNDAQGERNKWLSPSVAAIDPLSQRKCFSFLTPTLSVEQLGDDESESGGSQSDGSVSAASISGLSLPTTEAGRRRAAALPGPWLTPSQQRMAQVLEENRRPGRQTGQGGGRRAVS</sequence>
<keyword evidence="2" id="KW-0677">Repeat</keyword>
<dbReference type="GO" id="GO:0005737">
    <property type="term" value="C:cytoplasm"/>
    <property type="evidence" value="ECO:0007669"/>
    <property type="project" value="TreeGrafter"/>
</dbReference>
<reference evidence="8" key="1">
    <citation type="submission" date="2023-07" db="EMBL/GenBank/DDBJ databases">
        <title>Chromosome-level Genome Assembly of Striped Snakehead (Channa striata).</title>
        <authorList>
            <person name="Liu H."/>
        </authorList>
    </citation>
    <scope>NUCLEOTIDE SEQUENCE</scope>
    <source>
        <strain evidence="8">Gz</strain>
        <tissue evidence="8">Muscle</tissue>
    </source>
</reference>
<dbReference type="InterPro" id="IPR036034">
    <property type="entry name" value="PDZ_sf"/>
</dbReference>
<dbReference type="Proteomes" id="UP001187415">
    <property type="component" value="Unassembled WGS sequence"/>
</dbReference>
<dbReference type="FunFam" id="2.30.42.10:FF:000249">
    <property type="entry name" value="membrane-associated guanylate kinase, WW and PDZ domain-containing protein 1-like isoform X2"/>
    <property type="match status" value="1"/>
</dbReference>
<feature type="region of interest" description="Disordered" evidence="4">
    <location>
        <begin position="556"/>
        <end position="647"/>
    </location>
</feature>
<dbReference type="EMBL" id="JAUPFM010000005">
    <property type="protein sequence ID" value="KAK2851744.1"/>
    <property type="molecule type" value="Genomic_DNA"/>
</dbReference>
<feature type="region of interest" description="Disordered" evidence="4">
    <location>
        <begin position="243"/>
        <end position="286"/>
    </location>
</feature>
<dbReference type="SUPFAM" id="SSF52540">
    <property type="entry name" value="P-loop containing nucleoside triphosphate hydrolases"/>
    <property type="match status" value="1"/>
</dbReference>
<feature type="domain" description="PDZ" evidence="7">
    <location>
        <begin position="56"/>
        <end position="125"/>
    </location>
</feature>
<feature type="compositionally biased region" description="Low complexity" evidence="4">
    <location>
        <begin position="1396"/>
        <end position="1412"/>
    </location>
</feature>
<dbReference type="SUPFAM" id="SSF50156">
    <property type="entry name" value="PDZ domain-like"/>
    <property type="match status" value="5"/>
</dbReference>
<feature type="domain" description="Guanylate kinase-like" evidence="6">
    <location>
        <begin position="133"/>
        <end position="209"/>
    </location>
</feature>
<feature type="compositionally biased region" description="Basic and acidic residues" evidence="4">
    <location>
        <begin position="1350"/>
        <end position="1359"/>
    </location>
</feature>
<organism evidence="8 9">
    <name type="scientific">Channa striata</name>
    <name type="common">Snakehead murrel</name>
    <name type="synonym">Ophicephalus striatus</name>
    <dbReference type="NCBI Taxonomy" id="64152"/>
    <lineage>
        <taxon>Eukaryota</taxon>
        <taxon>Metazoa</taxon>
        <taxon>Chordata</taxon>
        <taxon>Craniata</taxon>
        <taxon>Vertebrata</taxon>
        <taxon>Euteleostomi</taxon>
        <taxon>Actinopterygii</taxon>
        <taxon>Neopterygii</taxon>
        <taxon>Teleostei</taxon>
        <taxon>Neoteleostei</taxon>
        <taxon>Acanthomorphata</taxon>
        <taxon>Anabantaria</taxon>
        <taxon>Anabantiformes</taxon>
        <taxon>Channoidei</taxon>
        <taxon>Channidae</taxon>
        <taxon>Channa</taxon>
    </lineage>
</organism>
<feature type="compositionally biased region" description="Gly residues" evidence="4">
    <location>
        <begin position="1454"/>
        <end position="1464"/>
    </location>
</feature>
<dbReference type="SUPFAM" id="SSF51045">
    <property type="entry name" value="WW domain"/>
    <property type="match status" value="1"/>
</dbReference>
<dbReference type="GO" id="GO:0016020">
    <property type="term" value="C:membrane"/>
    <property type="evidence" value="ECO:0007669"/>
    <property type="project" value="UniProtKB-SubCell"/>
</dbReference>
<dbReference type="InterPro" id="IPR036020">
    <property type="entry name" value="WW_dom_sf"/>
</dbReference>
<dbReference type="PROSITE" id="PS50052">
    <property type="entry name" value="GUANYLATE_KINASE_2"/>
    <property type="match status" value="1"/>
</dbReference>
<feature type="compositionally biased region" description="Basic and acidic residues" evidence="4">
    <location>
        <begin position="1153"/>
        <end position="1163"/>
    </location>
</feature>
<feature type="compositionally biased region" description="Acidic residues" evidence="4">
    <location>
        <begin position="1254"/>
        <end position="1263"/>
    </location>
</feature>
<feature type="compositionally biased region" description="Basic and acidic residues" evidence="4">
    <location>
        <begin position="1333"/>
        <end position="1343"/>
    </location>
</feature>
<comment type="subcellular location">
    <subcellularLocation>
        <location evidence="1">Membrane</location>
        <topology evidence="1">Peripheral membrane protein</topology>
    </subcellularLocation>
</comment>
<evidence type="ECO:0000313" key="8">
    <source>
        <dbReference type="EMBL" id="KAK2851744.1"/>
    </source>
</evidence>
<feature type="compositionally biased region" description="Basic residues" evidence="4">
    <location>
        <begin position="1164"/>
        <end position="1173"/>
    </location>
</feature>
<dbReference type="SMART" id="SM00072">
    <property type="entry name" value="GuKc"/>
    <property type="match status" value="1"/>
</dbReference>
<dbReference type="InterPro" id="IPR001478">
    <property type="entry name" value="PDZ"/>
</dbReference>
<dbReference type="InterPro" id="IPR001202">
    <property type="entry name" value="WW_dom"/>
</dbReference>
<feature type="region of interest" description="Disordered" evidence="4">
    <location>
        <begin position="428"/>
        <end position="449"/>
    </location>
</feature>
<name>A0AA88N4M9_CHASR</name>
<proteinExistence type="predicted"/>
<feature type="compositionally biased region" description="Low complexity" evidence="4">
    <location>
        <begin position="262"/>
        <end position="277"/>
    </location>
</feature>
<feature type="compositionally biased region" description="Low complexity" evidence="4">
    <location>
        <begin position="483"/>
        <end position="503"/>
    </location>
</feature>
<feature type="region of interest" description="Disordered" evidence="4">
    <location>
        <begin position="943"/>
        <end position="974"/>
    </location>
</feature>
<evidence type="ECO:0000259" key="6">
    <source>
        <dbReference type="PROSITE" id="PS50052"/>
    </source>
</evidence>
<evidence type="ECO:0000313" key="9">
    <source>
        <dbReference type="Proteomes" id="UP001187415"/>
    </source>
</evidence>
<dbReference type="InterPro" id="IPR020590">
    <property type="entry name" value="Guanylate_kinase_CS"/>
</dbReference>
<dbReference type="Pfam" id="PF00625">
    <property type="entry name" value="Guanylate_kin"/>
    <property type="match status" value="1"/>
</dbReference>
<feature type="compositionally biased region" description="Basic and acidic residues" evidence="4">
    <location>
        <begin position="1266"/>
        <end position="1286"/>
    </location>
</feature>
<feature type="region of interest" description="Disordered" evidence="4">
    <location>
        <begin position="479"/>
        <end position="503"/>
    </location>
</feature>
<dbReference type="Pfam" id="PF00595">
    <property type="entry name" value="PDZ"/>
    <property type="match status" value="3"/>
</dbReference>
<dbReference type="InterPro" id="IPR008144">
    <property type="entry name" value="Guanylate_kin-like_dom"/>
</dbReference>
<feature type="compositionally biased region" description="Low complexity" evidence="4">
    <location>
        <begin position="572"/>
        <end position="592"/>
    </location>
</feature>
<feature type="domain" description="PDZ" evidence="7">
    <location>
        <begin position="655"/>
        <end position="723"/>
    </location>
</feature>
<evidence type="ECO:0000256" key="1">
    <source>
        <dbReference type="ARBA" id="ARBA00004170"/>
    </source>
</evidence>
<evidence type="ECO:0000256" key="3">
    <source>
        <dbReference type="ARBA" id="ARBA00023136"/>
    </source>
</evidence>
<feature type="compositionally biased region" description="Basic residues" evidence="4">
    <location>
        <begin position="1138"/>
        <end position="1150"/>
    </location>
</feature>
<dbReference type="FunFam" id="2.30.42.10:FF:000288">
    <property type="entry name" value="MAGI family member, X-linked a"/>
    <property type="match status" value="1"/>
</dbReference>
<evidence type="ECO:0000259" key="7">
    <source>
        <dbReference type="PROSITE" id="PS50106"/>
    </source>
</evidence>
<evidence type="ECO:0000256" key="2">
    <source>
        <dbReference type="ARBA" id="ARBA00022737"/>
    </source>
</evidence>
<dbReference type="PANTHER" id="PTHR10316:SF41">
    <property type="entry name" value="MAGI FAMILY MEMBER, X-LINKED A-RELATED"/>
    <property type="match status" value="1"/>
</dbReference>
<feature type="domain" description="PDZ" evidence="7">
    <location>
        <begin position="974"/>
        <end position="1056"/>
    </location>
</feature>
<gene>
    <name evidence="8" type="ORF">Q5P01_008020</name>
</gene>
<dbReference type="CDD" id="cd06735">
    <property type="entry name" value="PDZ5_MAGI-1_3-like"/>
    <property type="match status" value="1"/>
</dbReference>
<feature type="compositionally biased region" description="Basic and acidic residues" evidence="4">
    <location>
        <begin position="315"/>
        <end position="324"/>
    </location>
</feature>
<feature type="compositionally biased region" description="Low complexity" evidence="4">
    <location>
        <begin position="435"/>
        <end position="449"/>
    </location>
</feature>
<accession>A0AA88N4M9</accession>
<evidence type="ECO:0000256" key="4">
    <source>
        <dbReference type="SAM" id="MobiDB-lite"/>
    </source>
</evidence>
<dbReference type="PROSITE" id="PS50020">
    <property type="entry name" value="WW_DOMAIN_2"/>
    <property type="match status" value="1"/>
</dbReference>
<feature type="region of interest" description="Disordered" evidence="4">
    <location>
        <begin position="1388"/>
        <end position="1464"/>
    </location>
</feature>
<dbReference type="InterPro" id="IPR027417">
    <property type="entry name" value="P-loop_NTPase"/>
</dbReference>
<dbReference type="Gene3D" id="2.30.42.10">
    <property type="match status" value="5"/>
</dbReference>
<feature type="compositionally biased region" description="Polar residues" evidence="4">
    <location>
        <begin position="556"/>
        <end position="571"/>
    </location>
</feature>
<dbReference type="GO" id="GO:0007165">
    <property type="term" value="P:signal transduction"/>
    <property type="evidence" value="ECO:0007669"/>
    <property type="project" value="TreeGrafter"/>
</dbReference>
<feature type="region of interest" description="Disordered" evidence="4">
    <location>
        <begin position="1322"/>
        <end position="1365"/>
    </location>
</feature>
<dbReference type="SMART" id="SM00228">
    <property type="entry name" value="PDZ"/>
    <property type="match status" value="5"/>
</dbReference>
<comment type="caution">
    <text evidence="8">The sequence shown here is derived from an EMBL/GenBank/DDBJ whole genome shotgun (WGS) entry which is preliminary data.</text>
</comment>
<dbReference type="InterPro" id="IPR008145">
    <property type="entry name" value="GK/Ca_channel_bsu"/>
</dbReference>
<feature type="region of interest" description="Disordered" evidence="4">
    <location>
        <begin position="312"/>
        <end position="334"/>
    </location>
</feature>
<dbReference type="Gene3D" id="2.20.70.10">
    <property type="match status" value="1"/>
</dbReference>
<keyword evidence="9" id="KW-1185">Reference proteome</keyword>
<protein>
    <submittedName>
        <fullName evidence="8">Uncharacterized protein</fullName>
    </submittedName>
</protein>
<feature type="domain" description="PDZ" evidence="7">
    <location>
        <begin position="851"/>
        <end position="940"/>
    </location>
</feature>
<feature type="compositionally biased region" description="Basic and acidic residues" evidence="4">
    <location>
        <begin position="1215"/>
        <end position="1253"/>
    </location>
</feature>
<evidence type="ECO:0000259" key="5">
    <source>
        <dbReference type="PROSITE" id="PS50020"/>
    </source>
</evidence>
<dbReference type="Gene3D" id="3.30.63.10">
    <property type="entry name" value="Guanylate Kinase phosphate binding domain"/>
    <property type="match status" value="1"/>
</dbReference>
<feature type="region of interest" description="Disordered" evidence="4">
    <location>
        <begin position="1117"/>
        <end position="1300"/>
    </location>
</feature>
<dbReference type="PANTHER" id="PTHR10316">
    <property type="entry name" value="MEMBRANE ASSOCIATED GUANYLATE KINASE-RELATED"/>
    <property type="match status" value="1"/>
</dbReference>
<keyword evidence="3" id="KW-0472">Membrane</keyword>
<dbReference type="GO" id="GO:0005911">
    <property type="term" value="C:cell-cell junction"/>
    <property type="evidence" value="ECO:0007669"/>
    <property type="project" value="TreeGrafter"/>
</dbReference>
<feature type="compositionally biased region" description="Polar residues" evidence="4">
    <location>
        <begin position="1186"/>
        <end position="1195"/>
    </location>
</feature>
<dbReference type="PROSITE" id="PS50106">
    <property type="entry name" value="PDZ"/>
    <property type="match status" value="4"/>
</dbReference>
<feature type="domain" description="WW" evidence="5">
    <location>
        <begin position="301"/>
        <end position="334"/>
    </location>
</feature>
<dbReference type="CDD" id="cd06734">
    <property type="entry name" value="PDZ4_MAGI-1_3-like"/>
    <property type="match status" value="1"/>
</dbReference>
<dbReference type="FunFam" id="3.30.63.10:FF:000003">
    <property type="entry name" value="Membrane-associated guanylate kinase, WW and PDZ domain-containing protein 3 isoform 1"/>
    <property type="match status" value="1"/>
</dbReference>
<dbReference type="PROSITE" id="PS00856">
    <property type="entry name" value="GUANYLATE_KINASE_1"/>
    <property type="match status" value="1"/>
</dbReference>
<feature type="compositionally biased region" description="Low complexity" evidence="4">
    <location>
        <begin position="625"/>
        <end position="644"/>
    </location>
</feature>